<feature type="compositionally biased region" description="Basic and acidic residues" evidence="9">
    <location>
        <begin position="577"/>
        <end position="591"/>
    </location>
</feature>
<evidence type="ECO:0000256" key="4">
    <source>
        <dbReference type="ARBA" id="ARBA00022741"/>
    </source>
</evidence>
<dbReference type="InterPro" id="IPR011009">
    <property type="entry name" value="Kinase-like_dom_sf"/>
</dbReference>
<feature type="compositionally biased region" description="Basic and acidic residues" evidence="9">
    <location>
        <begin position="170"/>
        <end position="211"/>
    </location>
</feature>
<feature type="compositionally biased region" description="Polar residues" evidence="9">
    <location>
        <begin position="528"/>
        <end position="541"/>
    </location>
</feature>
<dbReference type="AlphaFoldDB" id="A0A7S3PMD6"/>
<dbReference type="Gene3D" id="2.30.30.140">
    <property type="match status" value="1"/>
</dbReference>
<dbReference type="FunFam" id="3.30.200.20:FF:000075">
    <property type="entry name" value="Probable serine/threonine-protein kinase WNK1"/>
    <property type="match status" value="1"/>
</dbReference>
<dbReference type="SMART" id="SM00220">
    <property type="entry name" value="S_TKc"/>
    <property type="match status" value="1"/>
</dbReference>
<feature type="compositionally biased region" description="Polar residues" evidence="9">
    <location>
        <begin position="673"/>
        <end position="685"/>
    </location>
</feature>
<feature type="compositionally biased region" description="Basic and acidic residues" evidence="9">
    <location>
        <begin position="515"/>
        <end position="527"/>
    </location>
</feature>
<dbReference type="Gene3D" id="1.10.510.10">
    <property type="entry name" value="Transferase(Phosphotransferase) domain 1"/>
    <property type="match status" value="1"/>
</dbReference>
<feature type="compositionally biased region" description="Basic residues" evidence="9">
    <location>
        <begin position="158"/>
        <end position="167"/>
    </location>
</feature>
<evidence type="ECO:0000256" key="9">
    <source>
        <dbReference type="SAM" id="MobiDB-lite"/>
    </source>
</evidence>
<dbReference type="Gene3D" id="3.30.200.20">
    <property type="entry name" value="Phosphorylase Kinase, domain 1"/>
    <property type="match status" value="1"/>
</dbReference>
<dbReference type="InterPro" id="IPR008271">
    <property type="entry name" value="Ser/Thr_kinase_AS"/>
</dbReference>
<evidence type="ECO:0000256" key="8">
    <source>
        <dbReference type="ARBA" id="ARBA00048679"/>
    </source>
</evidence>
<dbReference type="Pfam" id="PF00069">
    <property type="entry name" value="Pkinase"/>
    <property type="match status" value="1"/>
</dbReference>
<feature type="compositionally biased region" description="Basic and acidic residues" evidence="9">
    <location>
        <begin position="654"/>
        <end position="672"/>
    </location>
</feature>
<evidence type="ECO:0000256" key="7">
    <source>
        <dbReference type="ARBA" id="ARBA00047899"/>
    </source>
</evidence>
<feature type="compositionally biased region" description="Basic and acidic residues" evidence="9">
    <location>
        <begin position="96"/>
        <end position="113"/>
    </location>
</feature>
<keyword evidence="4" id="KW-0547">Nucleotide-binding</keyword>
<dbReference type="CDD" id="cd04508">
    <property type="entry name" value="Tudor_SF"/>
    <property type="match status" value="1"/>
</dbReference>
<keyword evidence="3" id="KW-0808">Transferase</keyword>
<dbReference type="EC" id="2.7.11.1" evidence="1"/>
<evidence type="ECO:0000256" key="6">
    <source>
        <dbReference type="ARBA" id="ARBA00022840"/>
    </source>
</evidence>
<evidence type="ECO:0000313" key="11">
    <source>
        <dbReference type="EMBL" id="CAE0443885.1"/>
    </source>
</evidence>
<dbReference type="EMBL" id="HBIN01018273">
    <property type="protein sequence ID" value="CAE0443885.1"/>
    <property type="molecule type" value="Transcribed_RNA"/>
</dbReference>
<dbReference type="GO" id="GO:0005524">
    <property type="term" value="F:ATP binding"/>
    <property type="evidence" value="ECO:0007669"/>
    <property type="project" value="UniProtKB-KW"/>
</dbReference>
<dbReference type="SUPFAM" id="SSF56112">
    <property type="entry name" value="Protein kinase-like (PK-like)"/>
    <property type="match status" value="1"/>
</dbReference>
<proteinExistence type="predicted"/>
<feature type="region of interest" description="Disordered" evidence="9">
    <location>
        <begin position="623"/>
        <end position="685"/>
    </location>
</feature>
<organism evidence="11">
    <name type="scientific">Aplanochytrium stocchinoi</name>
    <dbReference type="NCBI Taxonomy" id="215587"/>
    <lineage>
        <taxon>Eukaryota</taxon>
        <taxon>Sar</taxon>
        <taxon>Stramenopiles</taxon>
        <taxon>Bigyra</taxon>
        <taxon>Labyrinthulomycetes</taxon>
        <taxon>Thraustochytrida</taxon>
        <taxon>Thraustochytriidae</taxon>
        <taxon>Aplanochytrium</taxon>
    </lineage>
</organism>
<evidence type="ECO:0000259" key="10">
    <source>
        <dbReference type="PROSITE" id="PS50011"/>
    </source>
</evidence>
<dbReference type="PANTHER" id="PTHR13902">
    <property type="entry name" value="SERINE/THREONINE-PROTEIN KINASE WNK WITH NO LYSINE -RELATED"/>
    <property type="match status" value="1"/>
</dbReference>
<dbReference type="InterPro" id="IPR050588">
    <property type="entry name" value="WNK_Ser-Thr_kinase"/>
</dbReference>
<feature type="compositionally biased region" description="Basic and acidic residues" evidence="9">
    <location>
        <begin position="145"/>
        <end position="157"/>
    </location>
</feature>
<dbReference type="PROSITE" id="PS00108">
    <property type="entry name" value="PROTEIN_KINASE_ST"/>
    <property type="match status" value="1"/>
</dbReference>
<keyword evidence="6" id="KW-0067">ATP-binding</keyword>
<protein>
    <recommendedName>
        <fullName evidence="1">non-specific serine/threonine protein kinase</fullName>
        <ecNumber evidence="1">2.7.11.1</ecNumber>
    </recommendedName>
</protein>
<name>A0A7S3PMD6_9STRA</name>
<feature type="domain" description="Protein kinase" evidence="10">
    <location>
        <begin position="237"/>
        <end position="495"/>
    </location>
</feature>
<sequence length="768" mass="86452">MDADVNYEVTAGAEKEAEKETIRVEEKKDDTTMIIDAKADTPGRGSEKSVSFKTDNGVDIEGSPRGSVPDLDSSYVNAHRDSMSEHDADDEGDEFGSDHESNTEEHEESHYDYNENDDDGSGSGKNELAVNAKNDFSDSGSDASKSSENKTERDSKNKRPRNKKRIQFKTIREQEKDRDDDEDKVKDNDKEEEKQIKVDENKDENRVAKISDEDEDENKEKTRQPKIVDRSPTKRYVRFNEMLGEGSFKKVYLAYDSQQGVEVAWNTVKIGNVKNDVMQRTLQEMKLLQTMNHPHIIKFYASWLNKETQSVVFVTEMMSSGTLKEFIRNRPVRLRIVKRWSRHILHALHYMHVEMNPPIIHRDLKCDNIFINGATGDIRIGDMGLASWQRNGNAKSVLGTPEYMAPEMFNEKYDCKVDIYAFGMCVLEMITKETPYMECSSTPQIYKKVMGNILPESFSSVIDSPIKSFIYLCIKKPGPEESRPSAAELRANPFLKKMENDPNDDIDCEEFIDKSSETRKSRMERKLSTTSITGSQSNADVNTDAAEKVAAPEMNMPARAKTPSPTPQPVDEPDTEISEKESLAENKDGKKPNLNTAVANTTTTTGAVNVLQDMSDVEQINHNATENMSPKSPGSSLSDVLHRQMESQSVQAEEVAKEESDNSKNRLQKHDTNNSNESTSNKDGTVQSVEVDMIKKLVPKGTIIEARFGGDNAWFPGKIERVNSNGLFDIKYEDQDYEAGVSAELITLINSSGDRVPLKPLIDQFGKT</sequence>
<evidence type="ECO:0000256" key="2">
    <source>
        <dbReference type="ARBA" id="ARBA00022527"/>
    </source>
</evidence>
<dbReference type="InterPro" id="IPR000719">
    <property type="entry name" value="Prot_kinase_dom"/>
</dbReference>
<feature type="compositionally biased region" description="Basic and acidic residues" evidence="9">
    <location>
        <begin position="218"/>
        <end position="229"/>
    </location>
</feature>
<dbReference type="PROSITE" id="PS50011">
    <property type="entry name" value="PROTEIN_KINASE_DOM"/>
    <property type="match status" value="1"/>
</dbReference>
<gene>
    <name evidence="11" type="ORF">ASTO00021_LOCUS13940</name>
</gene>
<keyword evidence="5" id="KW-0418">Kinase</keyword>
<feature type="region of interest" description="Disordered" evidence="9">
    <location>
        <begin position="1"/>
        <end position="229"/>
    </location>
</feature>
<accession>A0A7S3PMD6</accession>
<feature type="compositionally biased region" description="Polar residues" evidence="9">
    <location>
        <begin position="623"/>
        <end position="638"/>
    </location>
</feature>
<comment type="catalytic activity">
    <reaction evidence="7">
        <text>L-threonyl-[protein] + ATP = O-phospho-L-threonyl-[protein] + ADP + H(+)</text>
        <dbReference type="Rhea" id="RHEA:46608"/>
        <dbReference type="Rhea" id="RHEA-COMP:11060"/>
        <dbReference type="Rhea" id="RHEA-COMP:11605"/>
        <dbReference type="ChEBI" id="CHEBI:15378"/>
        <dbReference type="ChEBI" id="CHEBI:30013"/>
        <dbReference type="ChEBI" id="CHEBI:30616"/>
        <dbReference type="ChEBI" id="CHEBI:61977"/>
        <dbReference type="ChEBI" id="CHEBI:456216"/>
        <dbReference type="EC" id="2.7.11.1"/>
    </reaction>
</comment>
<comment type="catalytic activity">
    <reaction evidence="8">
        <text>L-seryl-[protein] + ATP = O-phospho-L-seryl-[protein] + ADP + H(+)</text>
        <dbReference type="Rhea" id="RHEA:17989"/>
        <dbReference type="Rhea" id="RHEA-COMP:9863"/>
        <dbReference type="Rhea" id="RHEA-COMP:11604"/>
        <dbReference type="ChEBI" id="CHEBI:15378"/>
        <dbReference type="ChEBI" id="CHEBI:29999"/>
        <dbReference type="ChEBI" id="CHEBI:30616"/>
        <dbReference type="ChEBI" id="CHEBI:83421"/>
        <dbReference type="ChEBI" id="CHEBI:456216"/>
        <dbReference type="EC" id="2.7.11.1"/>
    </reaction>
</comment>
<feature type="compositionally biased region" description="Basic and acidic residues" evidence="9">
    <location>
        <begin position="13"/>
        <end position="47"/>
    </location>
</feature>
<evidence type="ECO:0000256" key="1">
    <source>
        <dbReference type="ARBA" id="ARBA00012513"/>
    </source>
</evidence>
<evidence type="ECO:0000256" key="5">
    <source>
        <dbReference type="ARBA" id="ARBA00022777"/>
    </source>
</evidence>
<dbReference type="GO" id="GO:0004674">
    <property type="term" value="F:protein serine/threonine kinase activity"/>
    <property type="evidence" value="ECO:0007669"/>
    <property type="project" value="UniProtKB-KW"/>
</dbReference>
<feature type="region of interest" description="Disordered" evidence="9">
    <location>
        <begin position="515"/>
        <end position="601"/>
    </location>
</feature>
<reference evidence="11" key="1">
    <citation type="submission" date="2021-01" db="EMBL/GenBank/DDBJ databases">
        <authorList>
            <person name="Corre E."/>
            <person name="Pelletier E."/>
            <person name="Niang G."/>
            <person name="Scheremetjew M."/>
            <person name="Finn R."/>
            <person name="Kale V."/>
            <person name="Holt S."/>
            <person name="Cochrane G."/>
            <person name="Meng A."/>
            <person name="Brown T."/>
            <person name="Cohen L."/>
        </authorList>
    </citation>
    <scope>NUCLEOTIDE SEQUENCE</scope>
    <source>
        <strain evidence="11">GSBS06</strain>
    </source>
</reference>
<evidence type="ECO:0000256" key="3">
    <source>
        <dbReference type="ARBA" id="ARBA00022679"/>
    </source>
</evidence>
<keyword evidence="2" id="KW-0723">Serine/threonine-protein kinase</keyword>